<dbReference type="STRING" id="1236971.JCM9152_2293"/>
<protein>
    <recommendedName>
        <fullName evidence="10">Fluoride-specific ion channel FluC</fullName>
    </recommendedName>
</protein>
<comment type="similarity">
    <text evidence="7 10">Belongs to the fluoride channel Fluc/FEX (TC 1.A.43) family.</text>
</comment>
<gene>
    <name evidence="10" type="primary">fluC</name>
    <name evidence="10" type="synonym">crcB</name>
    <name evidence="11" type="ORF">JCM9152_2293</name>
</gene>
<feature type="transmembrane region" description="Helical" evidence="10">
    <location>
        <begin position="50"/>
        <end position="67"/>
    </location>
</feature>
<keyword evidence="4 10" id="KW-1133">Transmembrane helix</keyword>
<dbReference type="HAMAP" id="MF_00454">
    <property type="entry name" value="FluC"/>
    <property type="match status" value="1"/>
</dbReference>
<evidence type="ECO:0000256" key="8">
    <source>
        <dbReference type="ARBA" id="ARBA00035585"/>
    </source>
</evidence>
<reference evidence="11" key="1">
    <citation type="journal article" date="2014" name="Genome Announc.">
        <title>Draft Genome Sequences of Three Alkaliphilic Bacillus Strains, Bacillus wakoensis JCM 9140T, Bacillus akibai JCM 9157T, and Bacillus hemicellulosilyticus JCM 9152T.</title>
        <authorList>
            <person name="Yuki M."/>
            <person name="Oshima K."/>
            <person name="Suda W."/>
            <person name="Oshida Y."/>
            <person name="Kitamura K."/>
            <person name="Iida T."/>
            <person name="Hattori M."/>
            <person name="Ohkuma M."/>
        </authorList>
    </citation>
    <scope>NUCLEOTIDE SEQUENCE [LARGE SCALE GENOMIC DNA]</scope>
    <source>
        <strain evidence="11">JCM 9152</strain>
    </source>
</reference>
<comment type="activity regulation">
    <text evidence="10">Na(+) is not transported, but it plays an essential structural role and its presence is essential for fluoride channel function.</text>
</comment>
<evidence type="ECO:0000256" key="10">
    <source>
        <dbReference type="HAMAP-Rule" id="MF_00454"/>
    </source>
</evidence>
<comment type="caution">
    <text evidence="11">The sequence shown here is derived from an EMBL/GenBank/DDBJ whole genome shotgun (WGS) entry which is preliminary data.</text>
</comment>
<keyword evidence="3 10" id="KW-0812">Transmembrane</keyword>
<evidence type="ECO:0000256" key="7">
    <source>
        <dbReference type="ARBA" id="ARBA00035120"/>
    </source>
</evidence>
<feature type="transmembrane region" description="Helical" evidence="10">
    <location>
        <begin position="12"/>
        <end position="30"/>
    </location>
</feature>
<dbReference type="GO" id="GO:0062054">
    <property type="term" value="F:fluoride channel activity"/>
    <property type="evidence" value="ECO:0007669"/>
    <property type="project" value="UniProtKB-UniRule"/>
</dbReference>
<dbReference type="OrthoDB" id="9815830at2"/>
<dbReference type="GO" id="GO:0005886">
    <property type="term" value="C:plasma membrane"/>
    <property type="evidence" value="ECO:0007669"/>
    <property type="project" value="UniProtKB-SubCell"/>
</dbReference>
<keyword evidence="10" id="KW-0915">Sodium</keyword>
<dbReference type="AlphaFoldDB" id="W4QGU3"/>
<proteinExistence type="inferred from homology"/>
<keyword evidence="2 10" id="KW-1003">Cell membrane</keyword>
<evidence type="ECO:0000256" key="5">
    <source>
        <dbReference type="ARBA" id="ARBA00023136"/>
    </source>
</evidence>
<organism evidence="11 12">
    <name type="scientific">Halalkalibacter hemicellulosilyticusJCM 9152</name>
    <dbReference type="NCBI Taxonomy" id="1236971"/>
    <lineage>
        <taxon>Bacteria</taxon>
        <taxon>Bacillati</taxon>
        <taxon>Bacillota</taxon>
        <taxon>Bacilli</taxon>
        <taxon>Bacillales</taxon>
        <taxon>Bacillaceae</taxon>
        <taxon>Halalkalibacter</taxon>
    </lineage>
</organism>
<feature type="transmembrane region" description="Helical" evidence="10">
    <location>
        <begin position="74"/>
        <end position="101"/>
    </location>
</feature>
<comment type="function">
    <text evidence="9 10">Fluoride-specific ion channel. Important for reducing fluoride concentration in the cell, thus reducing its toxicity.</text>
</comment>
<keyword evidence="12" id="KW-1185">Reference proteome</keyword>
<keyword evidence="10" id="KW-0479">Metal-binding</keyword>
<sequence length="146" mass="16022">MGRWTYTLKVQWTNVVAIGVGAAIGTISRYGLNLFTLETGYPFGTLIENLFGSFLLGFLTAWFLLFIPKEWVKLGLGVGLCGGFTTMSTLAGDAIFLFTTFSSFDAIIYIFGSMIGGILFALLGFELARRISGKSIRLKKHEVKRG</sequence>
<dbReference type="GO" id="GO:0140114">
    <property type="term" value="P:cellular detoxification of fluoride"/>
    <property type="evidence" value="ECO:0007669"/>
    <property type="project" value="UniProtKB-UniRule"/>
</dbReference>
<dbReference type="GO" id="GO:0046872">
    <property type="term" value="F:metal ion binding"/>
    <property type="evidence" value="ECO:0007669"/>
    <property type="project" value="UniProtKB-KW"/>
</dbReference>
<feature type="binding site" evidence="10">
    <location>
        <position position="85"/>
    </location>
    <ligand>
        <name>Na(+)</name>
        <dbReference type="ChEBI" id="CHEBI:29101"/>
        <note>structural</note>
    </ligand>
</feature>
<evidence type="ECO:0000313" key="11">
    <source>
        <dbReference type="EMBL" id="GAE30868.1"/>
    </source>
</evidence>
<comment type="catalytic activity">
    <reaction evidence="8">
        <text>fluoride(in) = fluoride(out)</text>
        <dbReference type="Rhea" id="RHEA:76159"/>
        <dbReference type="ChEBI" id="CHEBI:17051"/>
    </reaction>
    <physiologicalReaction direction="left-to-right" evidence="8">
        <dbReference type="Rhea" id="RHEA:76160"/>
    </physiologicalReaction>
</comment>
<dbReference type="InterPro" id="IPR003691">
    <property type="entry name" value="FluC"/>
</dbReference>
<evidence type="ECO:0000313" key="12">
    <source>
        <dbReference type="Proteomes" id="UP000018895"/>
    </source>
</evidence>
<accession>W4QGU3</accession>
<keyword evidence="5 10" id="KW-0472">Membrane</keyword>
<feature type="binding site" evidence="10">
    <location>
        <position position="82"/>
    </location>
    <ligand>
        <name>Na(+)</name>
        <dbReference type="ChEBI" id="CHEBI:29101"/>
        <note>structural</note>
    </ligand>
</feature>
<evidence type="ECO:0000256" key="9">
    <source>
        <dbReference type="ARBA" id="ARBA00049940"/>
    </source>
</evidence>
<keyword evidence="6 10" id="KW-0407">Ion channel</keyword>
<keyword evidence="10" id="KW-0406">Ion transport</keyword>
<dbReference type="Pfam" id="PF02537">
    <property type="entry name" value="CRCB"/>
    <property type="match status" value="1"/>
</dbReference>
<evidence type="ECO:0000256" key="3">
    <source>
        <dbReference type="ARBA" id="ARBA00022692"/>
    </source>
</evidence>
<feature type="transmembrane region" description="Helical" evidence="10">
    <location>
        <begin position="107"/>
        <end position="128"/>
    </location>
</feature>
<evidence type="ECO:0000256" key="2">
    <source>
        <dbReference type="ARBA" id="ARBA00022475"/>
    </source>
</evidence>
<dbReference type="PANTHER" id="PTHR28259">
    <property type="entry name" value="FLUORIDE EXPORT PROTEIN 1-RELATED"/>
    <property type="match status" value="1"/>
</dbReference>
<dbReference type="EMBL" id="BAUU01000014">
    <property type="protein sequence ID" value="GAE30868.1"/>
    <property type="molecule type" value="Genomic_DNA"/>
</dbReference>
<dbReference type="PANTHER" id="PTHR28259:SF1">
    <property type="entry name" value="FLUORIDE EXPORT PROTEIN 1-RELATED"/>
    <property type="match status" value="1"/>
</dbReference>
<dbReference type="Proteomes" id="UP000018895">
    <property type="component" value="Unassembled WGS sequence"/>
</dbReference>
<name>W4QGU3_9BACI</name>
<evidence type="ECO:0000256" key="6">
    <source>
        <dbReference type="ARBA" id="ARBA00023303"/>
    </source>
</evidence>
<evidence type="ECO:0000256" key="4">
    <source>
        <dbReference type="ARBA" id="ARBA00022989"/>
    </source>
</evidence>
<keyword evidence="10" id="KW-0813">Transport</keyword>
<evidence type="ECO:0000256" key="1">
    <source>
        <dbReference type="ARBA" id="ARBA00004651"/>
    </source>
</evidence>
<comment type="subcellular location">
    <subcellularLocation>
        <location evidence="1 10">Cell membrane</location>
        <topology evidence="1 10">Multi-pass membrane protein</topology>
    </subcellularLocation>
</comment>